<comment type="caution">
    <text evidence="3">The sequence shown here is derived from an EMBL/GenBank/DDBJ whole genome shotgun (WGS) entry which is preliminary data.</text>
</comment>
<dbReference type="PROSITE" id="PS50026">
    <property type="entry name" value="EGF_3"/>
    <property type="match status" value="1"/>
</dbReference>
<dbReference type="Gene3D" id="2.10.25.10">
    <property type="entry name" value="Laminin"/>
    <property type="match status" value="1"/>
</dbReference>
<comment type="caution">
    <text evidence="1">Lacks conserved residue(s) required for the propagation of feature annotation.</text>
</comment>
<evidence type="ECO:0000313" key="4">
    <source>
        <dbReference type="Proteomes" id="UP001328107"/>
    </source>
</evidence>
<gene>
    <name evidence="3" type="ORF">PMAYCL1PPCAC_11617</name>
</gene>
<keyword evidence="4" id="KW-1185">Reference proteome</keyword>
<feature type="non-terminal residue" evidence="3">
    <location>
        <position position="1"/>
    </location>
</feature>
<accession>A0AAN4ZHK1</accession>
<feature type="non-terminal residue" evidence="3">
    <location>
        <position position="104"/>
    </location>
</feature>
<evidence type="ECO:0000256" key="1">
    <source>
        <dbReference type="PROSITE-ProRule" id="PRU00076"/>
    </source>
</evidence>
<dbReference type="InterPro" id="IPR053295">
    <property type="entry name" value="Innate_immunity_reg"/>
</dbReference>
<dbReference type="PANTHER" id="PTHR47324">
    <property type="entry name" value="PROTEIN IRG-7-RELATED"/>
    <property type="match status" value="1"/>
</dbReference>
<feature type="domain" description="EGF-like" evidence="2">
    <location>
        <begin position="3"/>
        <end position="34"/>
    </location>
</feature>
<dbReference type="PROSITE" id="PS01186">
    <property type="entry name" value="EGF_2"/>
    <property type="match status" value="1"/>
</dbReference>
<feature type="disulfide bond" evidence="1">
    <location>
        <begin position="24"/>
        <end position="33"/>
    </location>
</feature>
<name>A0AAN4ZHK1_9BILA</name>
<reference evidence="4" key="1">
    <citation type="submission" date="2022-10" db="EMBL/GenBank/DDBJ databases">
        <title>Genome assembly of Pristionchus species.</title>
        <authorList>
            <person name="Yoshida K."/>
            <person name="Sommer R.J."/>
        </authorList>
    </citation>
    <scope>NUCLEOTIDE SEQUENCE [LARGE SCALE GENOMIC DNA]</scope>
    <source>
        <strain evidence="4">RS5460</strain>
    </source>
</reference>
<evidence type="ECO:0000313" key="3">
    <source>
        <dbReference type="EMBL" id="GMR41422.1"/>
    </source>
</evidence>
<keyword evidence="1" id="KW-0245">EGF-like domain</keyword>
<dbReference type="InterPro" id="IPR000742">
    <property type="entry name" value="EGF"/>
</dbReference>
<evidence type="ECO:0000259" key="2">
    <source>
        <dbReference type="PROSITE" id="PS50026"/>
    </source>
</evidence>
<dbReference type="EMBL" id="BTRK01000003">
    <property type="protein sequence ID" value="GMR41422.1"/>
    <property type="molecule type" value="Genomic_DNA"/>
</dbReference>
<protein>
    <recommendedName>
        <fullName evidence="2">EGF-like domain-containing protein</fullName>
    </recommendedName>
</protein>
<organism evidence="3 4">
    <name type="scientific">Pristionchus mayeri</name>
    <dbReference type="NCBI Taxonomy" id="1317129"/>
    <lineage>
        <taxon>Eukaryota</taxon>
        <taxon>Metazoa</taxon>
        <taxon>Ecdysozoa</taxon>
        <taxon>Nematoda</taxon>
        <taxon>Chromadorea</taxon>
        <taxon>Rhabditida</taxon>
        <taxon>Rhabditina</taxon>
        <taxon>Diplogasteromorpha</taxon>
        <taxon>Diplogasteroidea</taxon>
        <taxon>Neodiplogasteridae</taxon>
        <taxon>Pristionchus</taxon>
    </lineage>
</organism>
<dbReference type="PROSITE" id="PS00022">
    <property type="entry name" value="EGF_1"/>
    <property type="match status" value="1"/>
</dbReference>
<dbReference type="Proteomes" id="UP001328107">
    <property type="component" value="Unassembled WGS sequence"/>
</dbReference>
<keyword evidence="1" id="KW-1015">Disulfide bond</keyword>
<dbReference type="PANTHER" id="PTHR47324:SF1">
    <property type="entry name" value="EGF-LIKE DOMAIN-CONTAINING PROTEIN-RELATED"/>
    <property type="match status" value="1"/>
</dbReference>
<sequence>GFYGVDCSSPCDKGTPKEDGTCDCQPGFRGVHCEIYENCNDFGRETDGENLSLVFIIDLDSDAFDHFISDEDSGLINNIQQLIRDISYYDRRFINNIVLITYST</sequence>
<dbReference type="AlphaFoldDB" id="A0AAN4ZHK1"/>
<proteinExistence type="predicted"/>